<gene>
    <name evidence="1" type="ordered locus">A2cp1_0665</name>
</gene>
<dbReference type="InterPro" id="IPR012902">
    <property type="entry name" value="N_methyl_site"/>
</dbReference>
<dbReference type="EMBL" id="CP001359">
    <property type="protein sequence ID" value="ACL64022.1"/>
    <property type="molecule type" value="Genomic_DNA"/>
</dbReference>
<keyword evidence="2" id="KW-1185">Reference proteome</keyword>
<accession>B8JCZ4</accession>
<evidence type="ECO:0000313" key="2">
    <source>
        <dbReference type="Proteomes" id="UP000007089"/>
    </source>
</evidence>
<dbReference type="PROSITE" id="PS00409">
    <property type="entry name" value="PROKAR_NTER_METHYL"/>
    <property type="match status" value="1"/>
</dbReference>
<name>B8JCZ4_ANAD2</name>
<dbReference type="KEGG" id="acp:A2cp1_0665"/>
<proteinExistence type="predicted"/>
<dbReference type="InterPro" id="IPR045584">
    <property type="entry name" value="Pilin-like"/>
</dbReference>
<protein>
    <recommendedName>
        <fullName evidence="3">Prepilin-type N-terminal cleavage/methylation domain-containing protein</fullName>
    </recommendedName>
</protein>
<dbReference type="NCBIfam" id="TIGR02532">
    <property type="entry name" value="IV_pilin_GFxxxE"/>
    <property type="match status" value="1"/>
</dbReference>
<evidence type="ECO:0008006" key="3">
    <source>
        <dbReference type="Google" id="ProtNLM"/>
    </source>
</evidence>
<dbReference type="Gene3D" id="3.30.700.10">
    <property type="entry name" value="Glycoprotein, Type 4 Pilin"/>
    <property type="match status" value="1"/>
</dbReference>
<dbReference type="SUPFAM" id="SSF54523">
    <property type="entry name" value="Pili subunits"/>
    <property type="match status" value="1"/>
</dbReference>
<evidence type="ECO:0000313" key="1">
    <source>
        <dbReference type="EMBL" id="ACL64022.1"/>
    </source>
</evidence>
<organism evidence="1 2">
    <name type="scientific">Anaeromyxobacter dehalogenans (strain ATCC BAA-258 / DSM 21875 / 2CP-1)</name>
    <dbReference type="NCBI Taxonomy" id="455488"/>
    <lineage>
        <taxon>Bacteria</taxon>
        <taxon>Pseudomonadati</taxon>
        <taxon>Myxococcota</taxon>
        <taxon>Myxococcia</taxon>
        <taxon>Myxococcales</taxon>
        <taxon>Cystobacterineae</taxon>
        <taxon>Anaeromyxobacteraceae</taxon>
        <taxon>Anaeromyxobacter</taxon>
    </lineage>
</organism>
<dbReference type="Proteomes" id="UP000007089">
    <property type="component" value="Chromosome"/>
</dbReference>
<dbReference type="HOGENOM" id="CLU_1264751_0_0_7"/>
<sequence>MNARFRGFTLLELAIVIAIVAALAAVAGSRFVAAQRNAGSASAAFDLGMRLQALKTQALNEQQDIVAVLVNADDLTGAGCGLLAQASCVRLFILKRPEPTWTLAAFDPASPASAAQLEEVVALPRWQAFDLGQAGSASEAPFEQVKVFDPAVDAGGRVAIRFGADGEVRPVYAGTSRPRLGGMAFALTTSAEMNAGQRRRLVVSFPTGIVKVATY</sequence>
<dbReference type="Pfam" id="PF07963">
    <property type="entry name" value="N_methyl"/>
    <property type="match status" value="1"/>
</dbReference>
<reference evidence="1" key="1">
    <citation type="submission" date="2009-01" db="EMBL/GenBank/DDBJ databases">
        <title>Complete sequence of Anaeromyxobacter dehalogenans 2CP-1.</title>
        <authorList>
            <consortium name="US DOE Joint Genome Institute"/>
            <person name="Lucas S."/>
            <person name="Copeland A."/>
            <person name="Lapidus A."/>
            <person name="Glavina del Rio T."/>
            <person name="Dalin E."/>
            <person name="Tice H."/>
            <person name="Bruce D."/>
            <person name="Goodwin L."/>
            <person name="Pitluck S."/>
            <person name="Saunders E."/>
            <person name="Brettin T."/>
            <person name="Detter J.C."/>
            <person name="Han C."/>
            <person name="Larimer F."/>
            <person name="Land M."/>
            <person name="Hauser L."/>
            <person name="Kyrpides N."/>
            <person name="Ovchinnikova G."/>
            <person name="Beliaev A.S."/>
            <person name="Richardson P."/>
        </authorList>
    </citation>
    <scope>NUCLEOTIDE SEQUENCE</scope>
    <source>
        <strain evidence="1">2CP-1</strain>
    </source>
</reference>
<dbReference type="AlphaFoldDB" id="B8JCZ4"/>